<proteinExistence type="predicted"/>
<comment type="caution">
    <text evidence="2">The sequence shown here is derived from an EMBL/GenBank/DDBJ whole genome shotgun (WGS) entry which is preliminary data.</text>
</comment>
<organism evidence="2 3">
    <name type="scientific">Stenotrophomonas maltophilia</name>
    <name type="common">Pseudomonas maltophilia</name>
    <name type="synonym">Xanthomonas maltophilia</name>
    <dbReference type="NCBI Taxonomy" id="40324"/>
    <lineage>
        <taxon>Bacteria</taxon>
        <taxon>Pseudomonadati</taxon>
        <taxon>Pseudomonadota</taxon>
        <taxon>Gammaproteobacteria</taxon>
        <taxon>Lysobacterales</taxon>
        <taxon>Lysobacteraceae</taxon>
        <taxon>Stenotrophomonas</taxon>
        <taxon>Stenotrophomonas maltophilia group</taxon>
    </lineage>
</organism>
<name>A0AA89W8G3_STEMA</name>
<dbReference type="GO" id="GO:0008168">
    <property type="term" value="F:methyltransferase activity"/>
    <property type="evidence" value="ECO:0007669"/>
    <property type="project" value="UniProtKB-KW"/>
</dbReference>
<protein>
    <submittedName>
        <fullName evidence="2">Class I SAM-dependent methyltransferase</fullName>
    </submittedName>
</protein>
<evidence type="ECO:0000259" key="1">
    <source>
        <dbReference type="Pfam" id="PF13847"/>
    </source>
</evidence>
<dbReference type="Proteomes" id="UP000625930">
    <property type="component" value="Unassembled WGS sequence"/>
</dbReference>
<dbReference type="Pfam" id="PF13847">
    <property type="entry name" value="Methyltransf_31"/>
    <property type="match status" value="1"/>
</dbReference>
<accession>A0AA89W8G3</accession>
<dbReference type="PANTHER" id="PTHR45128">
    <property type="entry name" value="METHYLTRANSFERASE TYPE 11"/>
    <property type="match status" value="1"/>
</dbReference>
<dbReference type="InterPro" id="IPR029063">
    <property type="entry name" value="SAM-dependent_MTases_sf"/>
</dbReference>
<evidence type="ECO:0000313" key="2">
    <source>
        <dbReference type="EMBL" id="MBH1652553.1"/>
    </source>
</evidence>
<dbReference type="Gene3D" id="3.40.50.150">
    <property type="entry name" value="Vaccinia Virus protein VP39"/>
    <property type="match status" value="1"/>
</dbReference>
<keyword evidence="2" id="KW-0808">Transferase</keyword>
<reference evidence="2" key="1">
    <citation type="submission" date="2020-11" db="EMBL/GenBank/DDBJ databases">
        <title>Enhanced detection system for hospital associated transmission using whole genome sequencing surveillance.</title>
        <authorList>
            <person name="Harrison L.H."/>
            <person name="Van Tyne D."/>
            <person name="Marsh J.W."/>
            <person name="Griffith M.P."/>
            <person name="Snyder D.J."/>
            <person name="Cooper V.S."/>
            <person name="Mustapha M."/>
        </authorList>
    </citation>
    <scope>NUCLEOTIDE SEQUENCE</scope>
    <source>
        <strain evidence="2">STEN00091</strain>
    </source>
</reference>
<dbReference type="GO" id="GO:0032259">
    <property type="term" value="P:methylation"/>
    <property type="evidence" value="ECO:0007669"/>
    <property type="project" value="UniProtKB-KW"/>
</dbReference>
<sequence length="358" mass="39604">MINSFRAEEARPERTTGEVRAMYEKFPYPSPIVGEGVIRDNANMLSVLFPGEDFAGKRILDAGCGTGQRANGVAKMFPDARVTGVDMTSASLDVAREMARRNGIENIQFLQCDLLKLDLGTKFDVIISSGVMHHLEDPAKGLRNLRAHLTDTGVVMIWLYHSLGEYERFLGRELLHRLWGADKSDLDRGVSLMDALNLDLGSHQYGSVSGQVDREVSYRSINADAYMHPIVEAYRLSTGLCMMLNAGYDWASVASINMIGKSALVDIEGVIDPIYADISLQLNDLFDDFDLQSSYLDLDRLEKLHVIELVLKPTAFTMIAGSAGAISHQPEWLQKGAFHKEALEALDKCGSMNVSIIK</sequence>
<dbReference type="SUPFAM" id="SSF53335">
    <property type="entry name" value="S-adenosyl-L-methionine-dependent methyltransferases"/>
    <property type="match status" value="1"/>
</dbReference>
<dbReference type="RefSeq" id="WP_164171401.1">
    <property type="nucleotide sequence ID" value="NZ_CP040438.1"/>
</dbReference>
<dbReference type="CDD" id="cd02440">
    <property type="entry name" value="AdoMet_MTases"/>
    <property type="match status" value="1"/>
</dbReference>
<evidence type="ECO:0000313" key="3">
    <source>
        <dbReference type="Proteomes" id="UP000625930"/>
    </source>
</evidence>
<dbReference type="InterPro" id="IPR025714">
    <property type="entry name" value="Methyltranfer_dom"/>
</dbReference>
<dbReference type="EMBL" id="JADUNP010000017">
    <property type="protein sequence ID" value="MBH1652553.1"/>
    <property type="molecule type" value="Genomic_DNA"/>
</dbReference>
<feature type="domain" description="Methyltransferase" evidence="1">
    <location>
        <begin position="55"/>
        <end position="157"/>
    </location>
</feature>
<gene>
    <name evidence="2" type="ORF">I5U67_10260</name>
</gene>
<dbReference type="InterPro" id="IPR053173">
    <property type="entry name" value="SAM-binding_MTase"/>
</dbReference>
<keyword evidence="2" id="KW-0489">Methyltransferase</keyword>
<dbReference type="AlphaFoldDB" id="A0AA89W8G3"/>